<keyword evidence="1" id="KW-0175">Coiled coil</keyword>
<feature type="domain" description="DUF3835" evidence="3">
    <location>
        <begin position="602"/>
        <end position="673"/>
    </location>
</feature>
<organism evidence="4 5">
    <name type="scientific">Candida maltosa (strain Xu316)</name>
    <name type="common">Yeast</name>
    <dbReference type="NCBI Taxonomy" id="1245528"/>
    <lineage>
        <taxon>Eukaryota</taxon>
        <taxon>Fungi</taxon>
        <taxon>Dikarya</taxon>
        <taxon>Ascomycota</taxon>
        <taxon>Saccharomycotina</taxon>
        <taxon>Pichiomycetes</taxon>
        <taxon>Debaryomycetaceae</taxon>
        <taxon>Candida/Lodderomyces clade</taxon>
        <taxon>Candida</taxon>
    </lineage>
</organism>
<evidence type="ECO:0000313" key="5">
    <source>
        <dbReference type="Proteomes" id="UP000011777"/>
    </source>
</evidence>
<dbReference type="OMA" id="FKLKQVC"/>
<gene>
    <name evidence="4" type="ORF">G210_1487</name>
</gene>
<sequence length="675" mass="78061">MTDKTKNGEADEFDQLNAQIETTLSNLKKKRDLLQDQISQFETIQKDLEKSNDPTPIKFQLDNGEVIQKNKEESLDFIAKRISEIKSALTEFNTKINEGTMTQEKLSQFNNIIQKNATEDNLKEEKLNEEGLPFLDIQEELDDEGNVMNVKINDKAVENVEPKIEVLEEEHKTAENDHLQSLLEDMEIISKDGDKSKELNFDQDELLEKIDQLNISAEDKFKLKQVCVEEFKKLEEDDVPVSDKETHITNPAIDTNNLLELELIADDFDDSVNNVEDEEDEFDYDFDDDEDDDDDDDDLADELLYGGGKAKIIGDDEKSNDMLWNQIMKLREEKLKVNDNVVDDDESKNKKKAVRFAENLDIKEVENISDSLKNPPPAPAKRSLFKQNRESRQDKREPEFERSEIMSDVVEKDDVMYDVVEKDDIMSDIVEKEDIMSDVVEKDDVMSDVVEKEEFVGDITENNVLEPTIIEQTTRKPKSPSRFRSMRSSKSEPAKIPVPSDPVESELIPEPQNDSLSLSDLQNMQSDMDQMVRAYMEGKYDDDIETEGPVVNELKDFEHLNEIVESRNKDIIGVKDYDVNSNEIGMEEQIDDSDDDDDQIMVDEIIENENNDFEDFDENSFLDQEVRDNYHKLRNKLILDKNGFKKSQQELEMEPIDEYGNPVKISRFKAAKMNR</sequence>
<dbReference type="GO" id="GO:0051082">
    <property type="term" value="F:unfolded protein binding"/>
    <property type="evidence" value="ECO:0007669"/>
    <property type="project" value="InterPro"/>
</dbReference>
<dbReference type="GO" id="GO:1990115">
    <property type="term" value="P:RNA polymerase III assembly"/>
    <property type="evidence" value="ECO:0007669"/>
    <property type="project" value="TreeGrafter"/>
</dbReference>
<dbReference type="OrthoDB" id="21413at2759"/>
<dbReference type="HOGENOM" id="CLU_021988_0_0_1"/>
<dbReference type="GO" id="GO:1990114">
    <property type="term" value="P:RNA polymerase II core complex assembly"/>
    <property type="evidence" value="ECO:0007669"/>
    <property type="project" value="TreeGrafter"/>
</dbReference>
<dbReference type="GO" id="GO:0005737">
    <property type="term" value="C:cytoplasm"/>
    <property type="evidence" value="ECO:0007669"/>
    <property type="project" value="TreeGrafter"/>
</dbReference>
<dbReference type="GO" id="GO:1990113">
    <property type="term" value="P:RNA polymerase I assembly"/>
    <property type="evidence" value="ECO:0007669"/>
    <property type="project" value="TreeGrafter"/>
</dbReference>
<dbReference type="EMBL" id="AOGT01001303">
    <property type="protein sequence ID" value="EMG48037.1"/>
    <property type="molecule type" value="Genomic_DNA"/>
</dbReference>
<feature type="coiled-coil region" evidence="1">
    <location>
        <begin position="10"/>
        <end position="44"/>
    </location>
</feature>
<feature type="region of interest" description="Disordered" evidence="2">
    <location>
        <begin position="277"/>
        <end position="297"/>
    </location>
</feature>
<evidence type="ECO:0000313" key="4">
    <source>
        <dbReference type="EMBL" id="EMG48037.1"/>
    </source>
</evidence>
<dbReference type="STRING" id="1245528.M3HKX5"/>
<dbReference type="Pfam" id="PF12927">
    <property type="entry name" value="DUF3835"/>
    <property type="match status" value="1"/>
</dbReference>
<protein>
    <recommendedName>
        <fullName evidence="3">DUF3835 domain-containing protein</fullName>
    </recommendedName>
</protein>
<reference evidence="4 5" key="1">
    <citation type="submission" date="2013-02" db="EMBL/GenBank/DDBJ databases">
        <title>Genome sequence of Candida maltosa Xu316, a potential industrial strain for xylitol and ethanol production.</title>
        <authorList>
            <person name="Yu J."/>
            <person name="Wang Q."/>
            <person name="Geng X."/>
            <person name="Bao W."/>
            <person name="He P."/>
            <person name="Cai J."/>
        </authorList>
    </citation>
    <scope>NUCLEOTIDE SEQUENCE [LARGE SCALE GENOMIC DNA]</scope>
    <source>
        <strain evidence="5">Xu316</strain>
    </source>
</reference>
<dbReference type="PANTHER" id="PTHR12674">
    <property type="entry name" value="PREFOLDIN SUBUNIT 5"/>
    <property type="match status" value="1"/>
</dbReference>
<feature type="compositionally biased region" description="Basic and acidic residues" evidence="2">
    <location>
        <begin position="387"/>
        <end position="403"/>
    </location>
</feature>
<name>M3HKX5_CANMX</name>
<comment type="caution">
    <text evidence="4">The sequence shown here is derived from an EMBL/GenBank/DDBJ whole genome shotgun (WGS) entry which is preliminary data.</text>
</comment>
<dbReference type="AlphaFoldDB" id="M3HKX5"/>
<proteinExistence type="predicted"/>
<dbReference type="GO" id="GO:0016272">
    <property type="term" value="C:prefoldin complex"/>
    <property type="evidence" value="ECO:0007669"/>
    <property type="project" value="InterPro"/>
</dbReference>
<dbReference type="Proteomes" id="UP000011777">
    <property type="component" value="Unassembled WGS sequence"/>
</dbReference>
<dbReference type="GO" id="GO:0006457">
    <property type="term" value="P:protein folding"/>
    <property type="evidence" value="ECO:0007669"/>
    <property type="project" value="InterPro"/>
</dbReference>
<keyword evidence="5" id="KW-1185">Reference proteome</keyword>
<feature type="region of interest" description="Disordered" evidence="2">
    <location>
        <begin position="466"/>
        <end position="513"/>
    </location>
</feature>
<feature type="compositionally biased region" description="Basic residues" evidence="2">
    <location>
        <begin position="475"/>
        <end position="487"/>
    </location>
</feature>
<evidence type="ECO:0000256" key="1">
    <source>
        <dbReference type="SAM" id="Coils"/>
    </source>
</evidence>
<accession>M3HKX5</accession>
<dbReference type="PANTHER" id="PTHR12674:SF2">
    <property type="entry name" value="PREFOLDIN SUBUNIT 5"/>
    <property type="match status" value="1"/>
</dbReference>
<dbReference type="InterPro" id="IPR011599">
    <property type="entry name" value="PFD_alpha_archaea"/>
</dbReference>
<feature type="region of interest" description="Disordered" evidence="2">
    <location>
        <begin position="365"/>
        <end position="403"/>
    </location>
</feature>
<dbReference type="InterPro" id="IPR024325">
    <property type="entry name" value="DUF3835"/>
</dbReference>
<evidence type="ECO:0000259" key="3">
    <source>
        <dbReference type="Pfam" id="PF12927"/>
    </source>
</evidence>
<evidence type="ECO:0000256" key="2">
    <source>
        <dbReference type="SAM" id="MobiDB-lite"/>
    </source>
</evidence>
<dbReference type="eggNOG" id="ENOG502QVS0">
    <property type="taxonomic scope" value="Eukaryota"/>
</dbReference>